<dbReference type="GO" id="GO:0016788">
    <property type="term" value="F:hydrolase activity, acting on ester bonds"/>
    <property type="evidence" value="ECO:0007669"/>
    <property type="project" value="InterPro"/>
</dbReference>
<dbReference type="EMBL" id="MUKV01000019">
    <property type="protein sequence ID" value="OQS37345.1"/>
    <property type="molecule type" value="Genomic_DNA"/>
</dbReference>
<keyword evidence="1" id="KW-0540">Nuclease</keyword>
<evidence type="ECO:0000256" key="2">
    <source>
        <dbReference type="ARBA" id="ARBA00022723"/>
    </source>
</evidence>
<name>A0A1W0CRB7_9NEIS</name>
<evidence type="ECO:0000256" key="5">
    <source>
        <dbReference type="ARBA" id="ARBA00023157"/>
    </source>
</evidence>
<proteinExistence type="predicted"/>
<dbReference type="GO" id="GO:0003676">
    <property type="term" value="F:nucleic acid binding"/>
    <property type="evidence" value="ECO:0007669"/>
    <property type="project" value="InterPro"/>
</dbReference>
<dbReference type="Gene3D" id="1.10.575.10">
    <property type="entry name" value="P1 Nuclease"/>
    <property type="match status" value="1"/>
</dbReference>
<evidence type="ECO:0000313" key="9">
    <source>
        <dbReference type="Proteomes" id="UP000192721"/>
    </source>
</evidence>
<keyword evidence="3" id="KW-0255">Endonuclease</keyword>
<gene>
    <name evidence="8" type="ORF">B0T45_14670</name>
</gene>
<evidence type="ECO:0000256" key="7">
    <source>
        <dbReference type="SAM" id="SignalP"/>
    </source>
</evidence>
<evidence type="ECO:0000313" key="8">
    <source>
        <dbReference type="EMBL" id="OQS37345.1"/>
    </source>
</evidence>
<dbReference type="GO" id="GO:0046872">
    <property type="term" value="F:metal ion binding"/>
    <property type="evidence" value="ECO:0007669"/>
    <property type="project" value="UniProtKB-KW"/>
</dbReference>
<feature type="chain" id="PRO_5012664205" description="Endonuclease" evidence="7">
    <location>
        <begin position="24"/>
        <end position="275"/>
    </location>
</feature>
<feature type="signal peptide" evidence="7">
    <location>
        <begin position="1"/>
        <end position="23"/>
    </location>
</feature>
<evidence type="ECO:0000256" key="4">
    <source>
        <dbReference type="ARBA" id="ARBA00022801"/>
    </source>
</evidence>
<evidence type="ECO:0000256" key="6">
    <source>
        <dbReference type="ARBA" id="ARBA00023180"/>
    </source>
</evidence>
<evidence type="ECO:0000256" key="3">
    <source>
        <dbReference type="ARBA" id="ARBA00022759"/>
    </source>
</evidence>
<dbReference type="RefSeq" id="WP_081555990.1">
    <property type="nucleotide sequence ID" value="NZ_MUKV01000019.1"/>
</dbReference>
<dbReference type="GO" id="GO:0006308">
    <property type="term" value="P:DNA catabolic process"/>
    <property type="evidence" value="ECO:0007669"/>
    <property type="project" value="InterPro"/>
</dbReference>
<reference evidence="8 9" key="1">
    <citation type="submission" date="2017-02" db="EMBL/GenBank/DDBJ databases">
        <title>Chromobacterium haemolyticum H5244.</title>
        <authorList>
            <person name="Gulvik C.A."/>
        </authorList>
    </citation>
    <scope>NUCLEOTIDE SEQUENCE [LARGE SCALE GENOMIC DNA]</scope>
    <source>
        <strain evidence="8 9">H5244</strain>
    </source>
</reference>
<dbReference type="AlphaFoldDB" id="A0A1W0CRB7"/>
<dbReference type="PANTHER" id="PTHR33146:SF26">
    <property type="entry name" value="ENDONUCLEASE 4"/>
    <property type="match status" value="1"/>
</dbReference>
<dbReference type="PANTHER" id="PTHR33146">
    <property type="entry name" value="ENDONUCLEASE 4"/>
    <property type="match status" value="1"/>
</dbReference>
<dbReference type="GO" id="GO:0004519">
    <property type="term" value="F:endonuclease activity"/>
    <property type="evidence" value="ECO:0007669"/>
    <property type="project" value="UniProtKB-KW"/>
</dbReference>
<comment type="caution">
    <text evidence="8">The sequence shown here is derived from an EMBL/GenBank/DDBJ whole genome shotgun (WGS) entry which is preliminary data.</text>
</comment>
<keyword evidence="6" id="KW-0325">Glycoprotein</keyword>
<protein>
    <recommendedName>
        <fullName evidence="10">Endonuclease</fullName>
    </recommendedName>
</protein>
<dbReference type="Proteomes" id="UP000192721">
    <property type="component" value="Unassembled WGS sequence"/>
</dbReference>
<keyword evidence="2" id="KW-0479">Metal-binding</keyword>
<sequence>MKKLTLAMLLSAAFALPSAQALAWGQEGHRITGYIAQQLLSPQAKAAVNQLIPNADFAQLALYMDQHKQELKQQLPGSDQWHYNDEPACDGVEEDDCPSGNCASNQIARYSKVLADKSASKSARAQALTFLLHMIGDIHQPLHAADNHDRGGNDVRVRLAGGSKVSNLHSVWDTALVQQALNGANEQSWAAQDLKYYARNIAGWQSGQVNDWIKESNQYARSEVYGPLSNFSCGSAPSDVAYLDRTYQTAGAQLVKQQLAKAGARIAMVINQALQ</sequence>
<dbReference type="CDD" id="cd11010">
    <property type="entry name" value="S1-P1_nuclease"/>
    <property type="match status" value="1"/>
</dbReference>
<dbReference type="InterPro" id="IPR003154">
    <property type="entry name" value="S1/P1nuclease"/>
</dbReference>
<dbReference type="SUPFAM" id="SSF48537">
    <property type="entry name" value="Phospholipase C/P1 nuclease"/>
    <property type="match status" value="1"/>
</dbReference>
<keyword evidence="4" id="KW-0378">Hydrolase</keyword>
<dbReference type="Pfam" id="PF02265">
    <property type="entry name" value="S1-P1_nuclease"/>
    <property type="match status" value="1"/>
</dbReference>
<accession>A0A1W0CRB7</accession>
<keyword evidence="7" id="KW-0732">Signal</keyword>
<dbReference type="InterPro" id="IPR008947">
    <property type="entry name" value="PLipase_C/P1_nuclease_dom_sf"/>
</dbReference>
<evidence type="ECO:0000256" key="1">
    <source>
        <dbReference type="ARBA" id="ARBA00022722"/>
    </source>
</evidence>
<evidence type="ECO:0008006" key="10">
    <source>
        <dbReference type="Google" id="ProtNLM"/>
    </source>
</evidence>
<organism evidence="8 9">
    <name type="scientific">Chromobacterium haemolyticum</name>
    <dbReference type="NCBI Taxonomy" id="394935"/>
    <lineage>
        <taxon>Bacteria</taxon>
        <taxon>Pseudomonadati</taxon>
        <taxon>Pseudomonadota</taxon>
        <taxon>Betaproteobacteria</taxon>
        <taxon>Neisseriales</taxon>
        <taxon>Chromobacteriaceae</taxon>
        <taxon>Chromobacterium</taxon>
    </lineage>
</organism>
<keyword evidence="5" id="KW-1015">Disulfide bond</keyword>